<dbReference type="AlphaFoldDB" id="A0AAN8KA08"/>
<gene>
    <name evidence="1" type="ORF">SNE40_003033</name>
</gene>
<protein>
    <submittedName>
        <fullName evidence="1">Uncharacterized protein</fullName>
    </submittedName>
</protein>
<reference evidence="1 2" key="1">
    <citation type="submission" date="2024-01" db="EMBL/GenBank/DDBJ databases">
        <title>The genome of the rayed Mediterranean limpet Patella caerulea (Linnaeus, 1758).</title>
        <authorList>
            <person name="Anh-Thu Weber A."/>
            <person name="Halstead-Nussloch G."/>
        </authorList>
    </citation>
    <scope>NUCLEOTIDE SEQUENCE [LARGE SCALE GENOMIC DNA]</scope>
    <source>
        <strain evidence="1">AATW-2023a</strain>
        <tissue evidence="1">Whole specimen</tissue>
    </source>
</reference>
<name>A0AAN8KA08_PATCE</name>
<accession>A0AAN8KA08</accession>
<sequence>MATSFTESYLHFTLLCNEMESRMSQLRDTNVTLITKDTELKTRLARLKNNLQQLESGIYKNQMIAANPPSLYSCTDSSFPGFVPRTVFKNGQKCTEC</sequence>
<organism evidence="1 2">
    <name type="scientific">Patella caerulea</name>
    <name type="common">Rayed Mediterranean limpet</name>
    <dbReference type="NCBI Taxonomy" id="87958"/>
    <lineage>
        <taxon>Eukaryota</taxon>
        <taxon>Metazoa</taxon>
        <taxon>Spiralia</taxon>
        <taxon>Lophotrochozoa</taxon>
        <taxon>Mollusca</taxon>
        <taxon>Gastropoda</taxon>
        <taxon>Patellogastropoda</taxon>
        <taxon>Patelloidea</taxon>
        <taxon>Patellidae</taxon>
        <taxon>Patella</taxon>
    </lineage>
</organism>
<keyword evidence="2" id="KW-1185">Reference proteome</keyword>
<proteinExistence type="predicted"/>
<dbReference type="EMBL" id="JAZGQO010000002">
    <property type="protein sequence ID" value="KAK6191308.1"/>
    <property type="molecule type" value="Genomic_DNA"/>
</dbReference>
<dbReference type="Proteomes" id="UP001347796">
    <property type="component" value="Unassembled WGS sequence"/>
</dbReference>
<evidence type="ECO:0000313" key="2">
    <source>
        <dbReference type="Proteomes" id="UP001347796"/>
    </source>
</evidence>
<evidence type="ECO:0000313" key="1">
    <source>
        <dbReference type="EMBL" id="KAK6191308.1"/>
    </source>
</evidence>
<comment type="caution">
    <text evidence="1">The sequence shown here is derived from an EMBL/GenBank/DDBJ whole genome shotgun (WGS) entry which is preliminary data.</text>
</comment>